<dbReference type="AlphaFoldDB" id="A0A382SWK0"/>
<dbReference type="EMBL" id="UINC01132179">
    <property type="protein sequence ID" value="SVD14330.1"/>
    <property type="molecule type" value="Genomic_DNA"/>
</dbReference>
<gene>
    <name evidence="1" type="ORF">METZ01_LOCUS367184</name>
</gene>
<reference evidence="1" key="1">
    <citation type="submission" date="2018-05" db="EMBL/GenBank/DDBJ databases">
        <authorList>
            <person name="Lanie J.A."/>
            <person name="Ng W.-L."/>
            <person name="Kazmierczak K.M."/>
            <person name="Andrzejewski T.M."/>
            <person name="Davidsen T.M."/>
            <person name="Wayne K.J."/>
            <person name="Tettelin H."/>
            <person name="Glass J.I."/>
            <person name="Rusch D."/>
            <person name="Podicherti R."/>
            <person name="Tsui H.-C.T."/>
            <person name="Winkler M.E."/>
        </authorList>
    </citation>
    <scope>NUCLEOTIDE SEQUENCE</scope>
</reference>
<protein>
    <submittedName>
        <fullName evidence="1">Uncharacterized protein</fullName>
    </submittedName>
</protein>
<name>A0A382SWK0_9ZZZZ</name>
<proteinExistence type="predicted"/>
<evidence type="ECO:0000313" key="1">
    <source>
        <dbReference type="EMBL" id="SVD14330.1"/>
    </source>
</evidence>
<organism evidence="1">
    <name type="scientific">marine metagenome</name>
    <dbReference type="NCBI Taxonomy" id="408172"/>
    <lineage>
        <taxon>unclassified sequences</taxon>
        <taxon>metagenomes</taxon>
        <taxon>ecological metagenomes</taxon>
    </lineage>
</organism>
<sequence length="77" mass="8881">MELEYDRAKDLWRGVLDLTGTTQMYLGIGSDTRRYRAAVTHSKTEHDKFKETVKNVMREIMRVSPAGSPSFELAKLF</sequence>
<accession>A0A382SWK0</accession>
<feature type="non-terminal residue" evidence="1">
    <location>
        <position position="77"/>
    </location>
</feature>